<sequence>MAILKHGALQPNDWLTVADDAALPEGKPAVVSLDRWLKERDTLIGRNTPIGVKLKSDQSPVALKEDLERLALIVLEFPKFTDGRGYSHARTLRQRLGYKGELRASGQVLRDQYLFMDRCGIDSIEIADEAKVDGYLESLGEFSIWYQPAADRRPTVRALRAAKRTEPSGGSAVVRESVAASWAY</sequence>
<proteinExistence type="predicted"/>
<dbReference type="Pfam" id="PF06073">
    <property type="entry name" value="DUF934"/>
    <property type="match status" value="1"/>
</dbReference>
<evidence type="ECO:0000313" key="2">
    <source>
        <dbReference type="Proteomes" id="UP001230156"/>
    </source>
</evidence>
<organism evidence="1 2">
    <name type="scientific">Dongia sedimenti</name>
    <dbReference type="NCBI Taxonomy" id="3064282"/>
    <lineage>
        <taxon>Bacteria</taxon>
        <taxon>Pseudomonadati</taxon>
        <taxon>Pseudomonadota</taxon>
        <taxon>Alphaproteobacteria</taxon>
        <taxon>Rhodospirillales</taxon>
        <taxon>Dongiaceae</taxon>
        <taxon>Dongia</taxon>
    </lineage>
</organism>
<dbReference type="InterPro" id="IPR008318">
    <property type="entry name" value="UCP030820"/>
</dbReference>
<dbReference type="EMBL" id="JAUYVI010000003">
    <property type="protein sequence ID" value="MDQ7247838.1"/>
    <property type="molecule type" value="Genomic_DNA"/>
</dbReference>
<comment type="caution">
    <text evidence="1">The sequence shown here is derived from an EMBL/GenBank/DDBJ whole genome shotgun (WGS) entry which is preliminary data.</text>
</comment>
<keyword evidence="2" id="KW-1185">Reference proteome</keyword>
<name>A0ABU0YM68_9PROT</name>
<evidence type="ECO:0000313" key="1">
    <source>
        <dbReference type="EMBL" id="MDQ7247838.1"/>
    </source>
</evidence>
<dbReference type="Proteomes" id="UP001230156">
    <property type="component" value="Unassembled WGS sequence"/>
</dbReference>
<reference evidence="2" key="1">
    <citation type="submission" date="2023-08" db="EMBL/GenBank/DDBJ databases">
        <title>Rhodospirillaceae gen. nov., a novel taxon isolated from the Yangtze River Yuezi River estuary sludge.</title>
        <authorList>
            <person name="Ruan L."/>
        </authorList>
    </citation>
    <scope>NUCLEOTIDE SEQUENCE [LARGE SCALE GENOMIC DNA]</scope>
    <source>
        <strain evidence="2">R-7</strain>
    </source>
</reference>
<dbReference type="PIRSF" id="PIRSF030820">
    <property type="entry name" value="UCP030820"/>
    <property type="match status" value="1"/>
</dbReference>
<dbReference type="RefSeq" id="WP_379955275.1">
    <property type="nucleotide sequence ID" value="NZ_JAUYVI010000003.1"/>
</dbReference>
<gene>
    <name evidence="1" type="ORF">Q8A70_09180</name>
</gene>
<accession>A0ABU0YM68</accession>
<protein>
    <submittedName>
        <fullName evidence="1">DUF934 domain-containing protein</fullName>
    </submittedName>
</protein>